<dbReference type="Proteomes" id="UP000077266">
    <property type="component" value="Unassembled WGS sequence"/>
</dbReference>
<proteinExistence type="predicted"/>
<protein>
    <submittedName>
        <fullName evidence="2">Uncharacterized protein</fullName>
    </submittedName>
</protein>
<name>A0A165QTY4_EXIGL</name>
<dbReference type="EMBL" id="KV425882">
    <property type="protein sequence ID" value="KZW04066.1"/>
    <property type="molecule type" value="Genomic_DNA"/>
</dbReference>
<evidence type="ECO:0000313" key="2">
    <source>
        <dbReference type="EMBL" id="KZW04066.1"/>
    </source>
</evidence>
<accession>A0A165QTY4</accession>
<keyword evidence="3" id="KW-1185">Reference proteome</keyword>
<dbReference type="InParanoid" id="A0A165QTY4"/>
<evidence type="ECO:0000313" key="3">
    <source>
        <dbReference type="Proteomes" id="UP000077266"/>
    </source>
</evidence>
<feature type="compositionally biased region" description="Polar residues" evidence="1">
    <location>
        <begin position="61"/>
        <end position="76"/>
    </location>
</feature>
<feature type="compositionally biased region" description="Low complexity" evidence="1">
    <location>
        <begin position="248"/>
        <end position="257"/>
    </location>
</feature>
<feature type="compositionally biased region" description="Polar residues" evidence="1">
    <location>
        <begin position="281"/>
        <end position="311"/>
    </location>
</feature>
<feature type="compositionally biased region" description="Low complexity" evidence="1">
    <location>
        <begin position="50"/>
        <end position="60"/>
    </location>
</feature>
<sequence>MPDSVAHPTHPPTTDHQHRRSLSSGKAHPASPESPESEDQWEAWDEAVFQAAAQAQAQAQMANTSSSMGAPFTTQVLEEPGPSRARRPLPPTPTQTSITPARPQHPEVGAGAPPRPAATPKRRTARPAGHDARAPAASHLRRRGTLFATDVPVPEDYEAPPPFYAIATDRPAYPGAPSPGTRRVTFESPPPSPLASSFQGRSPYGSSPFDGHTSPYYGTPTASSRPSEAFPPHTQQFSPGPARPIGPSPAYSSAASSGRRLSQNEKLPYDPAAFYSTPVSAHLSSAPRTLNRMPSSVSLGGQSHYSGTASASRPLPPGHPR</sequence>
<dbReference type="OrthoDB" id="10675523at2759"/>
<evidence type="ECO:0000256" key="1">
    <source>
        <dbReference type="SAM" id="MobiDB-lite"/>
    </source>
</evidence>
<gene>
    <name evidence="2" type="ORF">EXIGLDRAFT_758367</name>
</gene>
<dbReference type="AlphaFoldDB" id="A0A165QTY4"/>
<feature type="region of interest" description="Disordered" evidence="1">
    <location>
        <begin position="1"/>
        <end position="265"/>
    </location>
</feature>
<feature type="region of interest" description="Disordered" evidence="1">
    <location>
        <begin position="281"/>
        <end position="321"/>
    </location>
</feature>
<feature type="compositionally biased region" description="Acidic residues" evidence="1">
    <location>
        <begin position="35"/>
        <end position="45"/>
    </location>
</feature>
<organism evidence="2 3">
    <name type="scientific">Exidia glandulosa HHB12029</name>
    <dbReference type="NCBI Taxonomy" id="1314781"/>
    <lineage>
        <taxon>Eukaryota</taxon>
        <taxon>Fungi</taxon>
        <taxon>Dikarya</taxon>
        <taxon>Basidiomycota</taxon>
        <taxon>Agaricomycotina</taxon>
        <taxon>Agaricomycetes</taxon>
        <taxon>Auriculariales</taxon>
        <taxon>Exidiaceae</taxon>
        <taxon>Exidia</taxon>
    </lineage>
</organism>
<reference evidence="2 3" key="1">
    <citation type="journal article" date="2016" name="Mol. Biol. Evol.">
        <title>Comparative Genomics of Early-Diverging Mushroom-Forming Fungi Provides Insights into the Origins of Lignocellulose Decay Capabilities.</title>
        <authorList>
            <person name="Nagy L.G."/>
            <person name="Riley R."/>
            <person name="Tritt A."/>
            <person name="Adam C."/>
            <person name="Daum C."/>
            <person name="Floudas D."/>
            <person name="Sun H."/>
            <person name="Yadav J.S."/>
            <person name="Pangilinan J."/>
            <person name="Larsson K.H."/>
            <person name="Matsuura K."/>
            <person name="Barry K."/>
            <person name="Labutti K."/>
            <person name="Kuo R."/>
            <person name="Ohm R.A."/>
            <person name="Bhattacharya S.S."/>
            <person name="Shirouzu T."/>
            <person name="Yoshinaga Y."/>
            <person name="Martin F.M."/>
            <person name="Grigoriev I.V."/>
            <person name="Hibbett D.S."/>
        </authorList>
    </citation>
    <scope>NUCLEOTIDE SEQUENCE [LARGE SCALE GENOMIC DNA]</scope>
    <source>
        <strain evidence="2 3">HHB12029</strain>
    </source>
</reference>